<dbReference type="EMBL" id="RKRE01000003">
    <property type="protein sequence ID" value="RPF42576.1"/>
    <property type="molecule type" value="Genomic_DNA"/>
</dbReference>
<gene>
    <name evidence="4" type="ORF">EDD75_1677</name>
</gene>
<organism evidence="4 5">
    <name type="scientific">Thermodesulfitimonas autotrophica</name>
    <dbReference type="NCBI Taxonomy" id="1894989"/>
    <lineage>
        <taxon>Bacteria</taxon>
        <taxon>Bacillati</taxon>
        <taxon>Bacillota</taxon>
        <taxon>Clostridia</taxon>
        <taxon>Thermoanaerobacterales</taxon>
        <taxon>Thermoanaerobacteraceae</taxon>
        <taxon>Thermodesulfitimonas</taxon>
    </lineage>
</organism>
<evidence type="ECO:0000313" key="5">
    <source>
        <dbReference type="Proteomes" id="UP000282654"/>
    </source>
</evidence>
<accession>A0A3N5ACH6</accession>
<dbReference type="InterPro" id="IPR036660">
    <property type="entry name" value="Fe-S_hydroAse_TtdB_cat_sf"/>
</dbReference>
<dbReference type="GO" id="GO:0016836">
    <property type="term" value="F:hydro-lyase activity"/>
    <property type="evidence" value="ECO:0007669"/>
    <property type="project" value="InterPro"/>
</dbReference>
<dbReference type="PANTHER" id="PTHR43351:SF2">
    <property type="entry name" value="L(+)-TARTRATE DEHYDRATASE SUBUNIT BETA-RELATED"/>
    <property type="match status" value="1"/>
</dbReference>
<evidence type="ECO:0000256" key="2">
    <source>
        <dbReference type="ARBA" id="ARBA00023239"/>
    </source>
</evidence>
<dbReference type="Gene3D" id="3.20.130.10">
    <property type="entry name" value="Fe-S hydro-lyase, tartrate dehydratase beta-type, catalytic domain"/>
    <property type="match status" value="1"/>
</dbReference>
<keyword evidence="5" id="KW-1185">Reference proteome</keyword>
<comment type="similarity">
    <text evidence="1">Belongs to the class-I fumarase family.</text>
</comment>
<evidence type="ECO:0000313" key="4">
    <source>
        <dbReference type="EMBL" id="RPF42576.1"/>
    </source>
</evidence>
<dbReference type="RefSeq" id="WP_170157776.1">
    <property type="nucleotide sequence ID" value="NZ_RKRE01000003.1"/>
</dbReference>
<evidence type="ECO:0000259" key="3">
    <source>
        <dbReference type="Pfam" id="PF05683"/>
    </source>
</evidence>
<protein>
    <submittedName>
        <fullName evidence="4">Fumarate hydratase subunit beta</fullName>
    </submittedName>
</protein>
<dbReference type="AlphaFoldDB" id="A0A3N5ACH6"/>
<dbReference type="Pfam" id="PF05683">
    <property type="entry name" value="Fumerase_C"/>
    <property type="match status" value="1"/>
</dbReference>
<feature type="domain" description="Fe-S hydro-lyase tartrate dehydratase beta-type catalytic" evidence="3">
    <location>
        <begin position="5"/>
        <end position="176"/>
    </location>
</feature>
<reference evidence="4 5" key="1">
    <citation type="submission" date="2018-11" db="EMBL/GenBank/DDBJ databases">
        <title>Genomic Encyclopedia of Type Strains, Phase IV (KMG-IV): sequencing the most valuable type-strain genomes for metagenomic binning, comparative biology and taxonomic classification.</title>
        <authorList>
            <person name="Goeker M."/>
        </authorList>
    </citation>
    <scope>NUCLEOTIDE SEQUENCE [LARGE SCALE GENOMIC DNA]</scope>
    <source>
        <strain evidence="4 5">DSM 102936</strain>
    </source>
</reference>
<dbReference type="InterPro" id="IPR004647">
    <property type="entry name" value="Fe-S_hydro-lyase_TtdB-typ_cat"/>
</dbReference>
<sequence>MNSLRITTPLTDAAIESLRAGQAVLISGRLLTARDAAHKRMVEALGRGEELPVNLAGQVIYYVGPTPAPPGRVVGAAGPTTSGRMDPYTIPLLAQGLKGMIGKGYRSPKVVAALAEYRAVYFVTYGGAGALLARTIREARVLAYADLGPEAIHEFIVEDFPALVANDIYGGDIYSESVRWRMPAAEGF</sequence>
<evidence type="ECO:0000256" key="1">
    <source>
        <dbReference type="ARBA" id="ARBA00008876"/>
    </source>
</evidence>
<proteinExistence type="inferred from homology"/>
<name>A0A3N5ACH6_9THEO</name>
<dbReference type="NCBIfam" id="TIGR00723">
    <property type="entry name" value="ttdB_fumA_fumB"/>
    <property type="match status" value="1"/>
</dbReference>
<comment type="caution">
    <text evidence="4">The sequence shown here is derived from an EMBL/GenBank/DDBJ whole genome shotgun (WGS) entry which is preliminary data.</text>
</comment>
<dbReference type="SUPFAM" id="SSF117457">
    <property type="entry name" value="FumA C-terminal domain-like"/>
    <property type="match status" value="1"/>
</dbReference>
<dbReference type="PANTHER" id="PTHR43351">
    <property type="entry name" value="L(+)-TARTRATE DEHYDRATASE SUBUNIT BETA"/>
    <property type="match status" value="1"/>
</dbReference>
<dbReference type="Proteomes" id="UP000282654">
    <property type="component" value="Unassembled WGS sequence"/>
</dbReference>
<keyword evidence="2" id="KW-0456">Lyase</keyword>